<feature type="compositionally biased region" description="Polar residues" evidence="1">
    <location>
        <begin position="22"/>
        <end position="32"/>
    </location>
</feature>
<dbReference type="AlphaFoldDB" id="A0A0C3JML1"/>
<reference evidence="3" key="2">
    <citation type="submission" date="2015-01" db="EMBL/GenBank/DDBJ databases">
        <title>Evolutionary Origins and Diversification of the Mycorrhizal Mutualists.</title>
        <authorList>
            <consortium name="DOE Joint Genome Institute"/>
            <consortium name="Mycorrhizal Genomics Consortium"/>
            <person name="Kohler A."/>
            <person name="Kuo A."/>
            <person name="Nagy L.G."/>
            <person name="Floudas D."/>
            <person name="Copeland A."/>
            <person name="Barry K.W."/>
            <person name="Cichocki N."/>
            <person name="Veneault-Fourrey C."/>
            <person name="LaButti K."/>
            <person name="Lindquist E.A."/>
            <person name="Lipzen A."/>
            <person name="Lundell T."/>
            <person name="Morin E."/>
            <person name="Murat C."/>
            <person name="Riley R."/>
            <person name="Ohm R."/>
            <person name="Sun H."/>
            <person name="Tunlid A."/>
            <person name="Henrissat B."/>
            <person name="Grigoriev I.V."/>
            <person name="Hibbett D.S."/>
            <person name="Martin F."/>
        </authorList>
    </citation>
    <scope>NUCLEOTIDE SEQUENCE [LARGE SCALE GENOMIC DNA]</scope>
    <source>
        <strain evidence="3">Marx 270</strain>
    </source>
</reference>
<keyword evidence="3" id="KW-1185">Reference proteome</keyword>
<gene>
    <name evidence="2" type="ORF">M404DRAFT_1005107</name>
</gene>
<name>A0A0C3JML1_PISTI</name>
<organism evidence="2 3">
    <name type="scientific">Pisolithus tinctorius Marx 270</name>
    <dbReference type="NCBI Taxonomy" id="870435"/>
    <lineage>
        <taxon>Eukaryota</taxon>
        <taxon>Fungi</taxon>
        <taxon>Dikarya</taxon>
        <taxon>Basidiomycota</taxon>
        <taxon>Agaricomycotina</taxon>
        <taxon>Agaricomycetes</taxon>
        <taxon>Agaricomycetidae</taxon>
        <taxon>Boletales</taxon>
        <taxon>Sclerodermatineae</taxon>
        <taxon>Pisolithaceae</taxon>
        <taxon>Pisolithus</taxon>
    </lineage>
</organism>
<dbReference type="EMBL" id="KN832012">
    <property type="protein sequence ID" value="KIN98771.1"/>
    <property type="molecule type" value="Genomic_DNA"/>
</dbReference>
<reference evidence="2 3" key="1">
    <citation type="submission" date="2014-04" db="EMBL/GenBank/DDBJ databases">
        <authorList>
            <consortium name="DOE Joint Genome Institute"/>
            <person name="Kuo A."/>
            <person name="Kohler A."/>
            <person name="Costa M.D."/>
            <person name="Nagy L.G."/>
            <person name="Floudas D."/>
            <person name="Copeland A."/>
            <person name="Barry K.W."/>
            <person name="Cichocki N."/>
            <person name="Veneault-Fourrey C."/>
            <person name="LaButti K."/>
            <person name="Lindquist E.A."/>
            <person name="Lipzen A."/>
            <person name="Lundell T."/>
            <person name="Morin E."/>
            <person name="Murat C."/>
            <person name="Sun H."/>
            <person name="Tunlid A."/>
            <person name="Henrissat B."/>
            <person name="Grigoriev I.V."/>
            <person name="Hibbett D.S."/>
            <person name="Martin F."/>
            <person name="Nordberg H.P."/>
            <person name="Cantor M.N."/>
            <person name="Hua S.X."/>
        </authorList>
    </citation>
    <scope>NUCLEOTIDE SEQUENCE [LARGE SCALE GENOMIC DNA]</scope>
    <source>
        <strain evidence="2 3">Marx 270</strain>
    </source>
</reference>
<accession>A0A0C3JML1</accession>
<evidence type="ECO:0000256" key="1">
    <source>
        <dbReference type="SAM" id="MobiDB-lite"/>
    </source>
</evidence>
<evidence type="ECO:0000313" key="2">
    <source>
        <dbReference type="EMBL" id="KIN98771.1"/>
    </source>
</evidence>
<feature type="compositionally biased region" description="Basic and acidic residues" evidence="1">
    <location>
        <begin position="70"/>
        <end position="90"/>
    </location>
</feature>
<dbReference type="InParanoid" id="A0A0C3JML1"/>
<proteinExistence type="predicted"/>
<feature type="compositionally biased region" description="Polar residues" evidence="1">
    <location>
        <begin position="91"/>
        <end position="106"/>
    </location>
</feature>
<protein>
    <submittedName>
        <fullName evidence="2">Uncharacterized protein</fullName>
    </submittedName>
</protein>
<dbReference type="Proteomes" id="UP000054217">
    <property type="component" value="Unassembled WGS sequence"/>
</dbReference>
<feature type="compositionally biased region" description="Basic and acidic residues" evidence="1">
    <location>
        <begin position="1"/>
        <end position="18"/>
    </location>
</feature>
<dbReference type="HOGENOM" id="CLU_176462_0_0_1"/>
<evidence type="ECO:0000313" key="3">
    <source>
        <dbReference type="Proteomes" id="UP000054217"/>
    </source>
</evidence>
<feature type="region of interest" description="Disordered" evidence="1">
    <location>
        <begin position="1"/>
        <end position="106"/>
    </location>
</feature>
<sequence length="106" mass="12306">MVDGREPADVHKKKESCHFNHPIQSHTQSGSPPSEYKNRHISTMAARNWMKKVSPGRVKRREQTAQKPRGMAEKHVRYDLKSSKVGRGESPEQQWLEGSTQNAWRW</sequence>